<dbReference type="Pfam" id="PF16585">
    <property type="entry name" value="Lipocalin_8"/>
    <property type="match status" value="1"/>
</dbReference>
<gene>
    <name evidence="2" type="ORF">KZO38_06370</name>
</gene>
<keyword evidence="3" id="KW-1185">Reference proteome</keyword>
<evidence type="ECO:0000313" key="3">
    <source>
        <dbReference type="Proteomes" id="UP000788426"/>
    </source>
</evidence>
<evidence type="ECO:0000313" key="2">
    <source>
        <dbReference type="EMBL" id="MBW4769385.1"/>
    </source>
</evidence>
<dbReference type="Proteomes" id="UP000788426">
    <property type="component" value="Unassembled WGS sequence"/>
</dbReference>
<dbReference type="EMBL" id="JAHXCT010000004">
    <property type="protein sequence ID" value="MBW4769385.1"/>
    <property type="molecule type" value="Genomic_DNA"/>
</dbReference>
<evidence type="ECO:0000259" key="1">
    <source>
        <dbReference type="Pfam" id="PF16585"/>
    </source>
</evidence>
<name>A0ABS6YCT4_9BACT</name>
<dbReference type="InterPro" id="IPR024311">
    <property type="entry name" value="Lipocalin-like"/>
</dbReference>
<proteinExistence type="predicted"/>
<organism evidence="2 3">
    <name type="scientific">Hoylesella nanceiensis</name>
    <dbReference type="NCBI Taxonomy" id="425941"/>
    <lineage>
        <taxon>Bacteria</taxon>
        <taxon>Pseudomonadati</taxon>
        <taxon>Bacteroidota</taxon>
        <taxon>Bacteroidia</taxon>
        <taxon>Bacteroidales</taxon>
        <taxon>Prevotellaceae</taxon>
        <taxon>Hoylesella</taxon>
    </lineage>
</organism>
<sequence length="130" mass="14898">MVSCEIESSKNGKLDGFWHLTTIDTIATKGHLDVSEKGYFWSVQMHLLQIARQEGGTGLIVFRFENKDNTLRVYDPYANHREDGDPKITDTSITSLMGINQLDETFKIEKLTSSKMILSSSTLKLYFRRF</sequence>
<protein>
    <submittedName>
        <fullName evidence="2">Lipocalin-like domain-containing protein</fullName>
    </submittedName>
</protein>
<reference evidence="2 3" key="1">
    <citation type="submission" date="2021-07" db="EMBL/GenBank/DDBJ databases">
        <title>Genomic diversity and antimicrobial resistance of Prevotella spp. isolated from chronic lung disease airways.</title>
        <authorList>
            <person name="Webb K.A."/>
            <person name="Olagoke O.S."/>
            <person name="Baird T."/>
            <person name="Neill J."/>
            <person name="Pham A."/>
            <person name="Wells T.J."/>
            <person name="Ramsay K.A."/>
            <person name="Bell S.C."/>
            <person name="Sarovich D.S."/>
            <person name="Price E.P."/>
        </authorList>
    </citation>
    <scope>NUCLEOTIDE SEQUENCE [LARGE SCALE GENOMIC DNA]</scope>
    <source>
        <strain evidence="2 3">SCHI0011.S.12</strain>
    </source>
</reference>
<accession>A0ABS6YCT4</accession>
<comment type="caution">
    <text evidence="2">The sequence shown here is derived from an EMBL/GenBank/DDBJ whole genome shotgun (WGS) entry which is preliminary data.</text>
</comment>
<feature type="domain" description="Lipocalin-like" evidence="1">
    <location>
        <begin position="1"/>
        <end position="130"/>
    </location>
</feature>